<dbReference type="GO" id="GO:0016758">
    <property type="term" value="F:hexosyltransferase activity"/>
    <property type="evidence" value="ECO:0007669"/>
    <property type="project" value="UniProtKB-ARBA"/>
</dbReference>
<comment type="caution">
    <text evidence="2">The sequence shown here is derived from an EMBL/GenBank/DDBJ whole genome shotgun (WGS) entry which is preliminary data.</text>
</comment>
<dbReference type="EMBL" id="LAZR01002860">
    <property type="protein sequence ID" value="KKN24741.1"/>
    <property type="molecule type" value="Genomic_DNA"/>
</dbReference>
<gene>
    <name evidence="2" type="ORF">LCGC14_0891880</name>
</gene>
<reference evidence="2" key="1">
    <citation type="journal article" date="2015" name="Nature">
        <title>Complex archaea that bridge the gap between prokaryotes and eukaryotes.</title>
        <authorList>
            <person name="Spang A."/>
            <person name="Saw J.H."/>
            <person name="Jorgensen S.L."/>
            <person name="Zaremba-Niedzwiedzka K."/>
            <person name="Martijn J."/>
            <person name="Lind A.E."/>
            <person name="van Eijk R."/>
            <person name="Schleper C."/>
            <person name="Guy L."/>
            <person name="Ettema T.J."/>
        </authorList>
    </citation>
    <scope>NUCLEOTIDE SEQUENCE</scope>
</reference>
<dbReference type="PANTHER" id="PTHR22916:SF3">
    <property type="entry name" value="UDP-GLCNAC:BETAGAL BETA-1,3-N-ACETYLGLUCOSAMINYLTRANSFERASE-LIKE PROTEIN 1"/>
    <property type="match status" value="1"/>
</dbReference>
<dbReference type="AlphaFoldDB" id="A0A0F9RIC0"/>
<dbReference type="CDD" id="cd00761">
    <property type="entry name" value="Glyco_tranf_GTA_type"/>
    <property type="match status" value="1"/>
</dbReference>
<dbReference type="SUPFAM" id="SSF53448">
    <property type="entry name" value="Nucleotide-diphospho-sugar transferases"/>
    <property type="match status" value="1"/>
</dbReference>
<organism evidence="2">
    <name type="scientific">marine sediment metagenome</name>
    <dbReference type="NCBI Taxonomy" id="412755"/>
    <lineage>
        <taxon>unclassified sequences</taxon>
        <taxon>metagenomes</taxon>
        <taxon>ecological metagenomes</taxon>
    </lineage>
</organism>
<dbReference type="Pfam" id="PF00535">
    <property type="entry name" value="Glycos_transf_2"/>
    <property type="match status" value="1"/>
</dbReference>
<dbReference type="PANTHER" id="PTHR22916">
    <property type="entry name" value="GLYCOSYLTRANSFERASE"/>
    <property type="match status" value="1"/>
</dbReference>
<evidence type="ECO:0000313" key="2">
    <source>
        <dbReference type="EMBL" id="KKN24741.1"/>
    </source>
</evidence>
<sequence length="244" mass="28613">MNQPLFSILTASHNQLPFIGQCIRSIISQSYPHWELIVIDDMSRDGTYERASDFAKFDNIKVFRNKRQLYCGMTYNKLLSLASGEFCGIVDGDDILEPDAIATVVMYYLANPNIDFIWTKHKWGNTKLEKFRSGLSRSARYGTIYHSEEGLSHVYSHWRTFRTNMREKGVLFRDLKCTVDKDLGYNLELLGPGGFLNLELYKYRYHQKNMSHNSSQKAMWRKVRKYHKSGKNRYPSIKLQILKR</sequence>
<evidence type="ECO:0000259" key="1">
    <source>
        <dbReference type="Pfam" id="PF00535"/>
    </source>
</evidence>
<protein>
    <recommendedName>
        <fullName evidence="1">Glycosyltransferase 2-like domain-containing protein</fullName>
    </recommendedName>
</protein>
<dbReference type="Gene3D" id="3.90.550.10">
    <property type="entry name" value="Spore Coat Polysaccharide Biosynthesis Protein SpsA, Chain A"/>
    <property type="match status" value="1"/>
</dbReference>
<proteinExistence type="predicted"/>
<accession>A0A0F9RIC0</accession>
<name>A0A0F9RIC0_9ZZZZ</name>
<dbReference type="InterPro" id="IPR029044">
    <property type="entry name" value="Nucleotide-diphossugar_trans"/>
</dbReference>
<dbReference type="InterPro" id="IPR001173">
    <property type="entry name" value="Glyco_trans_2-like"/>
</dbReference>
<feature type="domain" description="Glycosyltransferase 2-like" evidence="1">
    <location>
        <begin position="7"/>
        <end position="160"/>
    </location>
</feature>